<dbReference type="STRING" id="28125.HMPREF3202_01707"/>
<gene>
    <name evidence="1" type="ORF">HMPREF3202_01707</name>
</gene>
<comment type="caution">
    <text evidence="1">The sequence shown here is derived from an EMBL/GenBank/DDBJ whole genome shotgun (WGS) entry which is preliminary data.</text>
</comment>
<accession>A0A137SSM5</accession>
<sequence length="44" mass="5169">MVLSHTSFFATFIHINATSTQLFPTANMHSFFDLPLFIHRCWCH</sequence>
<reference evidence="1 2" key="1">
    <citation type="submission" date="2016-02" db="EMBL/GenBank/DDBJ databases">
        <authorList>
            <person name="Wen L."/>
            <person name="He K."/>
            <person name="Yang H."/>
        </authorList>
    </citation>
    <scope>NUCLEOTIDE SEQUENCE [LARGE SCALE GENOMIC DNA]</scope>
    <source>
        <strain evidence="1 2">GED7880</strain>
    </source>
</reference>
<proteinExistence type="predicted"/>
<dbReference type="EMBL" id="LTAG01000103">
    <property type="protein sequence ID" value="KXO15480.1"/>
    <property type="molecule type" value="Genomic_DNA"/>
</dbReference>
<dbReference type="AlphaFoldDB" id="A0A137SSM5"/>
<name>A0A137SSM5_9BACT</name>
<evidence type="ECO:0000313" key="2">
    <source>
        <dbReference type="Proteomes" id="UP000070093"/>
    </source>
</evidence>
<organism evidence="1 2">
    <name type="scientific">Prevotella bivia</name>
    <dbReference type="NCBI Taxonomy" id="28125"/>
    <lineage>
        <taxon>Bacteria</taxon>
        <taxon>Pseudomonadati</taxon>
        <taxon>Bacteroidota</taxon>
        <taxon>Bacteroidia</taxon>
        <taxon>Bacteroidales</taxon>
        <taxon>Prevotellaceae</taxon>
        <taxon>Prevotella</taxon>
    </lineage>
</organism>
<evidence type="ECO:0000313" key="1">
    <source>
        <dbReference type="EMBL" id="KXO15480.1"/>
    </source>
</evidence>
<protein>
    <submittedName>
        <fullName evidence="1">Uncharacterized protein</fullName>
    </submittedName>
</protein>
<dbReference type="PATRIC" id="fig|28125.4.peg.1696"/>
<dbReference type="Proteomes" id="UP000070093">
    <property type="component" value="Unassembled WGS sequence"/>
</dbReference>